<comment type="caution">
    <text evidence="2">The sequence shown here is derived from an EMBL/GenBank/DDBJ whole genome shotgun (WGS) entry which is preliminary data.</text>
</comment>
<feature type="compositionally biased region" description="Polar residues" evidence="1">
    <location>
        <begin position="31"/>
        <end position="71"/>
    </location>
</feature>
<accession>A0ABR4LCK5</accession>
<dbReference type="GeneID" id="98145502"/>
<keyword evidence="3" id="KW-1185">Reference proteome</keyword>
<gene>
    <name evidence="2" type="ORF">BJX67DRAFT_366720</name>
</gene>
<dbReference type="RefSeq" id="XP_070881244.1">
    <property type="nucleotide sequence ID" value="XM_071030430.1"/>
</dbReference>
<dbReference type="EMBL" id="JBFXLQ010000070">
    <property type="protein sequence ID" value="KAL2862265.1"/>
    <property type="molecule type" value="Genomic_DNA"/>
</dbReference>
<dbReference type="Proteomes" id="UP001610432">
    <property type="component" value="Unassembled WGS sequence"/>
</dbReference>
<evidence type="ECO:0000313" key="2">
    <source>
        <dbReference type="EMBL" id="KAL2862265.1"/>
    </source>
</evidence>
<organism evidence="2 3">
    <name type="scientific">Aspergillus lucknowensis</name>
    <dbReference type="NCBI Taxonomy" id="176173"/>
    <lineage>
        <taxon>Eukaryota</taxon>
        <taxon>Fungi</taxon>
        <taxon>Dikarya</taxon>
        <taxon>Ascomycota</taxon>
        <taxon>Pezizomycotina</taxon>
        <taxon>Eurotiomycetes</taxon>
        <taxon>Eurotiomycetidae</taxon>
        <taxon>Eurotiales</taxon>
        <taxon>Aspergillaceae</taxon>
        <taxon>Aspergillus</taxon>
        <taxon>Aspergillus subgen. Nidulantes</taxon>
    </lineage>
</organism>
<sequence length="114" mass="12401">MIKIACPAPRAAVFAKQPTLASRSILSTAQLQSNTNETNKITQNNSDGSAQTSGVLSASDQKPQRTKTTAQADEDVRRRLEEISGEGGAAGIEYEDGIPQTMKRSVRKNMFRYI</sequence>
<evidence type="ECO:0000256" key="1">
    <source>
        <dbReference type="SAM" id="MobiDB-lite"/>
    </source>
</evidence>
<name>A0ABR4LCK5_9EURO</name>
<proteinExistence type="predicted"/>
<evidence type="ECO:0000313" key="3">
    <source>
        <dbReference type="Proteomes" id="UP001610432"/>
    </source>
</evidence>
<feature type="region of interest" description="Disordered" evidence="1">
    <location>
        <begin position="31"/>
        <end position="75"/>
    </location>
</feature>
<reference evidence="2 3" key="1">
    <citation type="submission" date="2024-07" db="EMBL/GenBank/DDBJ databases">
        <title>Section-level genome sequencing and comparative genomics of Aspergillus sections Usti and Cavernicolus.</title>
        <authorList>
            <consortium name="Lawrence Berkeley National Laboratory"/>
            <person name="Nybo J.L."/>
            <person name="Vesth T.C."/>
            <person name="Theobald S."/>
            <person name="Frisvad J.C."/>
            <person name="Larsen T.O."/>
            <person name="Kjaerboelling I."/>
            <person name="Rothschild-Mancinelli K."/>
            <person name="Lyhne E.K."/>
            <person name="Kogle M.E."/>
            <person name="Barry K."/>
            <person name="Clum A."/>
            <person name="Na H."/>
            <person name="Ledsgaard L."/>
            <person name="Lin J."/>
            <person name="Lipzen A."/>
            <person name="Kuo A."/>
            <person name="Riley R."/>
            <person name="Mondo S."/>
            <person name="Labutti K."/>
            <person name="Haridas S."/>
            <person name="Pangalinan J."/>
            <person name="Salamov A.A."/>
            <person name="Simmons B.A."/>
            <person name="Magnuson J.K."/>
            <person name="Chen J."/>
            <person name="Drula E."/>
            <person name="Henrissat B."/>
            <person name="Wiebenga A."/>
            <person name="Lubbers R.J."/>
            <person name="Gomes A.C."/>
            <person name="Macurrencykelacurrency M.R."/>
            <person name="Stajich J."/>
            <person name="Grigoriev I.V."/>
            <person name="Mortensen U.H."/>
            <person name="De Vries R.P."/>
            <person name="Baker S.E."/>
            <person name="Andersen M.R."/>
        </authorList>
    </citation>
    <scope>NUCLEOTIDE SEQUENCE [LARGE SCALE GENOMIC DNA]</scope>
    <source>
        <strain evidence="2 3">CBS 449.75</strain>
    </source>
</reference>
<protein>
    <submittedName>
        <fullName evidence="2">Uncharacterized protein</fullName>
    </submittedName>
</protein>